<sequence>MSKIIPTPQVCRAVPGQTQEVIMTPQWLPEKSEYPPCRAAYTPLINGARAFEAVARAIEQAKISIDIITWGFQASMYFQRPGGKMIGELLEEATKRNVRVRVLVWFSGTGQLMDPNFPGWESFYQVEQQWPDKYPSMSQTEREKFFQNQKSNHNRLLATGKGLGYETEEQYQYDKEWHYRVEHGLIPGLEVCKRDLADVKDLSRVSSRLKELSPYRVEDDSSMMRDAALGLFSTHHQKMVMVDYEDPTRTVGFVMGHNMLSQYWDDDKHSRVRKKEDEGRDGFTGWQDISACVFGEILWHMNENFVDSWEKDAKDGGLKMTRAGIPSSAFLPDRARLEAINQRLSLPVPLNLVMGQICRTQPQYKRYDILKAYMESVKRARNYIYIENQYFRFHELAKQIRSTVNELIRCGRDPERHGPLYLFVVTNSTEKPADKKWPSNAIGGHQTYKMLEALGRQDLMPKYTNKIRGVDPDTEVPALDIPGLKTIICTLVSPDSEAGKWQPVYVHSKLMLIDDIFLIQGSANINLRSMAFDSEIAIALQDTDQDPIVPEVRRRLWGMHTDGKGIGDDFAAVYEVWEDLISKNKKNKDSKGRPETALVEFSDNSKKLTNGD</sequence>
<evidence type="ECO:0000256" key="5">
    <source>
        <dbReference type="SAM" id="MobiDB-lite"/>
    </source>
</evidence>
<dbReference type="InterPro" id="IPR015679">
    <property type="entry name" value="PLipase_D_fam"/>
</dbReference>
<feature type="domain" description="PLD phosphodiesterase" evidence="6">
    <location>
        <begin position="502"/>
        <end position="529"/>
    </location>
</feature>
<feature type="region of interest" description="Disordered" evidence="5">
    <location>
        <begin position="585"/>
        <end position="612"/>
    </location>
</feature>
<reference evidence="7" key="1">
    <citation type="submission" date="2021-01" db="EMBL/GenBank/DDBJ databases">
        <title>Intestinitalea alba gen. nov., sp. nov., a novel genus of the family Enterobacteriaceae, isolated from the gut of the plastic-eating mealworm Tenebrio molitor L.</title>
        <authorList>
            <person name="Yang Y."/>
        </authorList>
    </citation>
    <scope>NUCLEOTIDE SEQUENCE</scope>
    <source>
        <strain evidence="7">BIT-L3</strain>
    </source>
</reference>
<keyword evidence="8" id="KW-1185">Reference proteome</keyword>
<dbReference type="PANTHER" id="PTHR18896:SF76">
    <property type="entry name" value="PHOSPHOLIPASE"/>
    <property type="match status" value="1"/>
</dbReference>
<dbReference type="SMART" id="SM00155">
    <property type="entry name" value="PLDc"/>
    <property type="match status" value="2"/>
</dbReference>
<evidence type="ECO:0000256" key="3">
    <source>
        <dbReference type="ARBA" id="ARBA00022801"/>
    </source>
</evidence>
<evidence type="ECO:0000256" key="2">
    <source>
        <dbReference type="ARBA" id="ARBA00022737"/>
    </source>
</evidence>
<dbReference type="SUPFAM" id="SSF56024">
    <property type="entry name" value="Phospholipase D/nuclease"/>
    <property type="match status" value="2"/>
</dbReference>
<comment type="catalytic activity">
    <reaction evidence="1">
        <text>a 1,2-diacyl-sn-glycero-3-phosphocholine + H2O = a 1,2-diacyl-sn-glycero-3-phosphate + choline + H(+)</text>
        <dbReference type="Rhea" id="RHEA:14445"/>
        <dbReference type="ChEBI" id="CHEBI:15354"/>
        <dbReference type="ChEBI" id="CHEBI:15377"/>
        <dbReference type="ChEBI" id="CHEBI:15378"/>
        <dbReference type="ChEBI" id="CHEBI:57643"/>
        <dbReference type="ChEBI" id="CHEBI:58608"/>
        <dbReference type="EC" id="3.1.4.4"/>
    </reaction>
</comment>
<keyword evidence="3" id="KW-0378">Hydrolase</keyword>
<name>A0A8K0V4R2_9ENTR</name>
<evidence type="ECO:0000256" key="1">
    <source>
        <dbReference type="ARBA" id="ARBA00000798"/>
    </source>
</evidence>
<keyword evidence="2" id="KW-0677">Repeat</keyword>
<dbReference type="Proteomes" id="UP000659047">
    <property type="component" value="Unassembled WGS sequence"/>
</dbReference>
<proteinExistence type="predicted"/>
<organism evidence="7 8">
    <name type="scientific">Tenebrionibacter intestinalis</name>
    <dbReference type="NCBI Taxonomy" id="2799638"/>
    <lineage>
        <taxon>Bacteria</taxon>
        <taxon>Pseudomonadati</taxon>
        <taxon>Pseudomonadota</taxon>
        <taxon>Gammaproteobacteria</taxon>
        <taxon>Enterobacterales</taxon>
        <taxon>Enterobacteriaceae</taxon>
        <taxon>Tenebrionibacter/Tenebrionicola group</taxon>
        <taxon>Tenebrionibacter</taxon>
    </lineage>
</organism>
<dbReference type="RefSeq" id="WP_238715334.1">
    <property type="nucleotide sequence ID" value="NZ_JAEPBH010000078.1"/>
</dbReference>
<evidence type="ECO:0000259" key="6">
    <source>
        <dbReference type="PROSITE" id="PS50035"/>
    </source>
</evidence>
<protein>
    <submittedName>
        <fullName evidence="7">Phosphatidylserine/phosphatidylglycerophosphate/ cardiolipin synthase family protein</fullName>
    </submittedName>
</protein>
<keyword evidence="4" id="KW-0443">Lipid metabolism</keyword>
<gene>
    <name evidence="7" type="ORF">JJB97_17300</name>
</gene>
<dbReference type="AlphaFoldDB" id="A0A8K0V4R2"/>
<dbReference type="PROSITE" id="PS50035">
    <property type="entry name" value="PLD"/>
    <property type="match status" value="1"/>
</dbReference>
<evidence type="ECO:0000313" key="8">
    <source>
        <dbReference type="Proteomes" id="UP000659047"/>
    </source>
</evidence>
<dbReference type="InterPro" id="IPR001736">
    <property type="entry name" value="PLipase_D/transphosphatidylase"/>
</dbReference>
<accession>A0A8K0V4R2</accession>
<evidence type="ECO:0000256" key="4">
    <source>
        <dbReference type="ARBA" id="ARBA00023098"/>
    </source>
</evidence>
<dbReference type="Gene3D" id="3.30.870.10">
    <property type="entry name" value="Endonuclease Chain A"/>
    <property type="match status" value="3"/>
</dbReference>
<evidence type="ECO:0000313" key="7">
    <source>
        <dbReference type="EMBL" id="MBK4717038.1"/>
    </source>
</evidence>
<dbReference type="PANTHER" id="PTHR18896">
    <property type="entry name" value="PHOSPHOLIPASE D"/>
    <property type="match status" value="1"/>
</dbReference>
<dbReference type="GO" id="GO:0009395">
    <property type="term" value="P:phospholipid catabolic process"/>
    <property type="evidence" value="ECO:0007669"/>
    <property type="project" value="TreeGrafter"/>
</dbReference>
<dbReference type="EMBL" id="JAEPBH010000078">
    <property type="protein sequence ID" value="MBK4717038.1"/>
    <property type="molecule type" value="Genomic_DNA"/>
</dbReference>
<dbReference type="GO" id="GO:0004630">
    <property type="term" value="F:phospholipase D activity"/>
    <property type="evidence" value="ECO:0007669"/>
    <property type="project" value="UniProtKB-EC"/>
</dbReference>
<comment type="caution">
    <text evidence="7">The sequence shown here is derived from an EMBL/GenBank/DDBJ whole genome shotgun (WGS) entry which is preliminary data.</text>
</comment>